<evidence type="ECO:0000313" key="1">
    <source>
        <dbReference type="EMBL" id="MPN13139.1"/>
    </source>
</evidence>
<protein>
    <submittedName>
        <fullName evidence="1">Uncharacterized protein</fullName>
    </submittedName>
</protein>
<organism evidence="1">
    <name type="scientific">bioreactor metagenome</name>
    <dbReference type="NCBI Taxonomy" id="1076179"/>
    <lineage>
        <taxon>unclassified sequences</taxon>
        <taxon>metagenomes</taxon>
        <taxon>ecological metagenomes</taxon>
    </lineage>
</organism>
<gene>
    <name evidence="1" type="ORF">SDC9_160459</name>
</gene>
<reference evidence="1" key="1">
    <citation type="submission" date="2019-08" db="EMBL/GenBank/DDBJ databases">
        <authorList>
            <person name="Kucharzyk K."/>
            <person name="Murdoch R.W."/>
            <person name="Higgins S."/>
            <person name="Loffler F."/>
        </authorList>
    </citation>
    <scope>NUCLEOTIDE SEQUENCE</scope>
</reference>
<accession>A0A645FIG6</accession>
<proteinExistence type="predicted"/>
<sequence length="120" mass="13914">MAELQIVIDHQIFNTLNTEWHPERNTNRSHRQQLKDPFHAHRPVWAYPLQRRQSDHVRSMEEQMPRVALAAIHSELGHRLAKKLTQRLAGHVVSHVKCVNIDDLPFISSDGWLSGGGNRF</sequence>
<dbReference type="EMBL" id="VSSQ01059602">
    <property type="protein sequence ID" value="MPN13139.1"/>
    <property type="molecule type" value="Genomic_DNA"/>
</dbReference>
<dbReference type="AlphaFoldDB" id="A0A645FIG6"/>
<comment type="caution">
    <text evidence="1">The sequence shown here is derived from an EMBL/GenBank/DDBJ whole genome shotgun (WGS) entry which is preliminary data.</text>
</comment>
<name>A0A645FIG6_9ZZZZ</name>